<keyword evidence="2" id="KW-0812">Transmembrane</keyword>
<dbReference type="Proteomes" id="UP001595833">
    <property type="component" value="Unassembled WGS sequence"/>
</dbReference>
<feature type="transmembrane region" description="Helical" evidence="2">
    <location>
        <begin position="130"/>
        <end position="156"/>
    </location>
</feature>
<evidence type="ECO:0000256" key="1">
    <source>
        <dbReference type="SAM" id="MobiDB-lite"/>
    </source>
</evidence>
<feature type="transmembrane region" description="Helical" evidence="2">
    <location>
        <begin position="243"/>
        <end position="264"/>
    </location>
</feature>
<protein>
    <recommendedName>
        <fullName evidence="5">ABC-type transport system involved in multi-copper enzyme maturation permease subunit</fullName>
    </recommendedName>
</protein>
<dbReference type="EMBL" id="JBHSJB010000034">
    <property type="protein sequence ID" value="MFC5058726.1"/>
    <property type="molecule type" value="Genomic_DNA"/>
</dbReference>
<sequence>MSGPGGVLERARSFRSALADETTWQASLAKAIGFEVAQHVRNRLALALVLFFIPTWLAIVDAVIPSDSVDYHSKVVGGPLSVDANELATVSGAINAVTLIIGFMMFAAVRRSSAFDQRLVLAGHSRAVLLLAKLAGLVLVAAVVAAYAGFVMAFFWDPRQPGLMVLSLFTSGLTYGGLGIVLGLALSTELAGMFVIIMVSLVDVMVQNPVINPADAQAVVRFLPTYGSMQAGAAAGFTDRGAAGYACLGPAWLTAFSLIGLVAFHRRTRDHARYAPATAPSAAVTITTRADGSLVVTSLAGPVVLCTRLPQCPSGCEAPVVPPARARRTGADTAQDDVTLPPAGRVPPQHPVSTPPPSTRRARSSGTGVPIRGRARARTPVDGSALRRSALRRADRDAPAG</sequence>
<evidence type="ECO:0000256" key="2">
    <source>
        <dbReference type="SAM" id="Phobius"/>
    </source>
</evidence>
<feature type="compositionally biased region" description="Basic and acidic residues" evidence="1">
    <location>
        <begin position="392"/>
        <end position="401"/>
    </location>
</feature>
<accession>A0ABV9Y7Z0</accession>
<keyword evidence="2" id="KW-0472">Membrane</keyword>
<gene>
    <name evidence="3" type="ORF">ACFPFM_33875</name>
</gene>
<evidence type="ECO:0008006" key="5">
    <source>
        <dbReference type="Google" id="ProtNLM"/>
    </source>
</evidence>
<evidence type="ECO:0000313" key="4">
    <source>
        <dbReference type="Proteomes" id="UP001595833"/>
    </source>
</evidence>
<reference evidence="4" key="1">
    <citation type="journal article" date="2019" name="Int. J. Syst. Evol. Microbiol.">
        <title>The Global Catalogue of Microorganisms (GCM) 10K type strain sequencing project: providing services to taxonomists for standard genome sequencing and annotation.</title>
        <authorList>
            <consortium name="The Broad Institute Genomics Platform"/>
            <consortium name="The Broad Institute Genome Sequencing Center for Infectious Disease"/>
            <person name="Wu L."/>
            <person name="Ma J."/>
        </authorList>
    </citation>
    <scope>NUCLEOTIDE SEQUENCE [LARGE SCALE GENOMIC DNA]</scope>
    <source>
        <strain evidence="4">KCTC 12848</strain>
    </source>
</reference>
<name>A0ABV9Y7Z0_9PSEU</name>
<feature type="compositionally biased region" description="Pro residues" evidence="1">
    <location>
        <begin position="344"/>
        <end position="358"/>
    </location>
</feature>
<feature type="transmembrane region" description="Helical" evidence="2">
    <location>
        <begin position="87"/>
        <end position="109"/>
    </location>
</feature>
<keyword evidence="4" id="KW-1185">Reference proteome</keyword>
<feature type="transmembrane region" description="Helical" evidence="2">
    <location>
        <begin position="176"/>
        <end position="206"/>
    </location>
</feature>
<evidence type="ECO:0000313" key="3">
    <source>
        <dbReference type="EMBL" id="MFC5058726.1"/>
    </source>
</evidence>
<keyword evidence="2" id="KW-1133">Transmembrane helix</keyword>
<feature type="region of interest" description="Disordered" evidence="1">
    <location>
        <begin position="326"/>
        <end position="401"/>
    </location>
</feature>
<dbReference type="RefSeq" id="WP_344040600.1">
    <property type="nucleotide sequence ID" value="NZ_BAAAKE010000023.1"/>
</dbReference>
<feature type="transmembrane region" description="Helical" evidence="2">
    <location>
        <begin position="44"/>
        <end position="64"/>
    </location>
</feature>
<proteinExistence type="predicted"/>
<organism evidence="3 4">
    <name type="scientific">Saccharothrix xinjiangensis</name>
    <dbReference type="NCBI Taxonomy" id="204798"/>
    <lineage>
        <taxon>Bacteria</taxon>
        <taxon>Bacillati</taxon>
        <taxon>Actinomycetota</taxon>
        <taxon>Actinomycetes</taxon>
        <taxon>Pseudonocardiales</taxon>
        <taxon>Pseudonocardiaceae</taxon>
        <taxon>Saccharothrix</taxon>
    </lineage>
</organism>
<comment type="caution">
    <text evidence="3">The sequence shown here is derived from an EMBL/GenBank/DDBJ whole genome shotgun (WGS) entry which is preliminary data.</text>
</comment>